<accession>A0A835Q693</accession>
<feature type="domain" description="Fe2OG dioxygenase" evidence="6">
    <location>
        <begin position="203"/>
        <end position="305"/>
    </location>
</feature>
<proteinExistence type="inferred from homology"/>
<comment type="similarity">
    <text evidence="1 5">Belongs to the iron/ascorbate-dependent oxidoreductase family.</text>
</comment>
<keyword evidence="4 5" id="KW-0408">Iron</keyword>
<evidence type="ECO:0000259" key="6">
    <source>
        <dbReference type="PROSITE" id="PS51471"/>
    </source>
</evidence>
<dbReference type="SUPFAM" id="SSF51197">
    <property type="entry name" value="Clavaminate synthase-like"/>
    <property type="match status" value="1"/>
</dbReference>
<evidence type="ECO:0000256" key="4">
    <source>
        <dbReference type="ARBA" id="ARBA00023004"/>
    </source>
</evidence>
<dbReference type="PANTHER" id="PTHR10209">
    <property type="entry name" value="OXIDOREDUCTASE, 2OG-FE II OXYGENASE FAMILY PROTEIN"/>
    <property type="match status" value="1"/>
</dbReference>
<dbReference type="Pfam" id="PF14226">
    <property type="entry name" value="DIOX_N"/>
    <property type="match status" value="1"/>
</dbReference>
<evidence type="ECO:0000256" key="1">
    <source>
        <dbReference type="ARBA" id="ARBA00008056"/>
    </source>
</evidence>
<dbReference type="InterPro" id="IPR026992">
    <property type="entry name" value="DIOX_N"/>
</dbReference>
<dbReference type="Proteomes" id="UP000636800">
    <property type="component" value="Unassembled WGS sequence"/>
</dbReference>
<dbReference type="EMBL" id="JADCNL010000009">
    <property type="protein sequence ID" value="KAG0467150.1"/>
    <property type="molecule type" value="Genomic_DNA"/>
</dbReference>
<dbReference type="PRINTS" id="PR00682">
    <property type="entry name" value="IPNSYNTHASE"/>
</dbReference>
<evidence type="ECO:0000256" key="2">
    <source>
        <dbReference type="ARBA" id="ARBA00022723"/>
    </source>
</evidence>
<dbReference type="Pfam" id="PF03171">
    <property type="entry name" value="2OG-FeII_Oxy"/>
    <property type="match status" value="1"/>
</dbReference>
<keyword evidence="8" id="KW-1185">Reference proteome</keyword>
<reference evidence="7 8" key="1">
    <citation type="journal article" date="2020" name="Nat. Food">
        <title>A phased Vanilla planifolia genome enables genetic improvement of flavour and production.</title>
        <authorList>
            <person name="Hasing T."/>
            <person name="Tang H."/>
            <person name="Brym M."/>
            <person name="Khazi F."/>
            <person name="Huang T."/>
            <person name="Chambers A.H."/>
        </authorList>
    </citation>
    <scope>NUCLEOTIDE SEQUENCE [LARGE SCALE GENOMIC DNA]</scope>
    <source>
        <tissue evidence="7">Leaf</tissue>
    </source>
</reference>
<evidence type="ECO:0000256" key="3">
    <source>
        <dbReference type="ARBA" id="ARBA00023002"/>
    </source>
</evidence>
<dbReference type="PANTHER" id="PTHR10209:SF885">
    <property type="entry name" value="2OG-FE(II) OXYGENASE FAMILY, PUTATIVE (AFU_ORTHOLOGUE AFUA_2G00750)-RELATED"/>
    <property type="match status" value="1"/>
</dbReference>
<evidence type="ECO:0000313" key="8">
    <source>
        <dbReference type="Proteomes" id="UP000636800"/>
    </source>
</evidence>
<dbReference type="GO" id="GO:0051213">
    <property type="term" value="F:dioxygenase activity"/>
    <property type="evidence" value="ECO:0007669"/>
    <property type="project" value="UniProtKB-ARBA"/>
</dbReference>
<evidence type="ECO:0000313" key="7">
    <source>
        <dbReference type="EMBL" id="KAG0467150.1"/>
    </source>
</evidence>
<dbReference type="InterPro" id="IPR044861">
    <property type="entry name" value="IPNS-like_FE2OG_OXY"/>
</dbReference>
<keyword evidence="3 5" id="KW-0560">Oxidoreductase</keyword>
<name>A0A835Q693_VANPL</name>
<comment type="caution">
    <text evidence="7">The sequence shown here is derived from an EMBL/GenBank/DDBJ whole genome shotgun (WGS) entry which is preliminary data.</text>
</comment>
<dbReference type="FunFam" id="2.60.120.330:FF:000012">
    <property type="entry name" value="Gibberellin 20 oxidase 1"/>
    <property type="match status" value="1"/>
</dbReference>
<dbReference type="OrthoDB" id="676979at2759"/>
<evidence type="ECO:0000256" key="5">
    <source>
        <dbReference type="RuleBase" id="RU003682"/>
    </source>
</evidence>
<dbReference type="PROSITE" id="PS51471">
    <property type="entry name" value="FE2OG_OXY"/>
    <property type="match status" value="1"/>
</dbReference>
<sequence length="363" mass="41436">MALKFNSAFIQDEEHRPKPHISEAGGIPVIDLSPLVALTRDDDDRIERSKEALAGLVAEVGAACKAWGFFQIVNHGVPPELLDRLLAVAREFFALPLEEKRRVRRGEENPLGYYDTEHTKNVRDWKEVFDFASKEPTKIPATADPGEEKVDLFWNQWPDYPPEFRKACEEYAKGMEKFAHQLLELISLSLGLPAKRLSGFFKENMSFLRLNHYPECPEPRLALGVGRHKDGGALTILAQDDVGGLDVKRKSDGEWVRVKPIPNSYIINVGDIVQVWSNDAYESVEHRVSVNSARDRFSVPFFFNPPHHTNVRPLKELTGEGRPARYEEYNWGQFFKARKNSNFKKLVVENVQISHFKKTLLAN</sequence>
<dbReference type="Gene3D" id="2.60.120.330">
    <property type="entry name" value="B-lactam Antibiotic, Isopenicillin N Synthase, Chain"/>
    <property type="match status" value="1"/>
</dbReference>
<dbReference type="InterPro" id="IPR005123">
    <property type="entry name" value="Oxoglu/Fe-dep_dioxygenase_dom"/>
</dbReference>
<dbReference type="GO" id="GO:0046872">
    <property type="term" value="F:metal ion binding"/>
    <property type="evidence" value="ECO:0007669"/>
    <property type="project" value="UniProtKB-KW"/>
</dbReference>
<dbReference type="AlphaFoldDB" id="A0A835Q693"/>
<organism evidence="7 8">
    <name type="scientific">Vanilla planifolia</name>
    <name type="common">Vanilla</name>
    <dbReference type="NCBI Taxonomy" id="51239"/>
    <lineage>
        <taxon>Eukaryota</taxon>
        <taxon>Viridiplantae</taxon>
        <taxon>Streptophyta</taxon>
        <taxon>Embryophyta</taxon>
        <taxon>Tracheophyta</taxon>
        <taxon>Spermatophyta</taxon>
        <taxon>Magnoliopsida</taxon>
        <taxon>Liliopsida</taxon>
        <taxon>Asparagales</taxon>
        <taxon>Orchidaceae</taxon>
        <taxon>Vanilloideae</taxon>
        <taxon>Vanilleae</taxon>
        <taxon>Vanilla</taxon>
    </lineage>
</organism>
<gene>
    <name evidence="7" type="ORF">HPP92_018730</name>
</gene>
<dbReference type="InterPro" id="IPR027443">
    <property type="entry name" value="IPNS-like_sf"/>
</dbReference>
<keyword evidence="2 5" id="KW-0479">Metal-binding</keyword>
<protein>
    <recommendedName>
        <fullName evidence="6">Fe2OG dioxygenase domain-containing protein</fullName>
    </recommendedName>
</protein>